<name>A0A6P5LR85_PHACI</name>
<reference evidence="3" key="1">
    <citation type="submission" date="2025-08" db="UniProtKB">
        <authorList>
            <consortium name="RefSeq"/>
        </authorList>
    </citation>
    <scope>IDENTIFICATION</scope>
    <source>
        <tissue evidence="3">Spleen</tissue>
    </source>
</reference>
<gene>
    <name evidence="3" type="primary">LOC110219637</name>
</gene>
<accession>A0A6P5LR85</accession>
<dbReference type="GeneID" id="110219637"/>
<dbReference type="GO" id="GO:0008375">
    <property type="term" value="F:acetylglucosaminyltransferase activity"/>
    <property type="evidence" value="ECO:0007669"/>
    <property type="project" value="TreeGrafter"/>
</dbReference>
<dbReference type="PANTHER" id="PTHR12062:SF11">
    <property type="entry name" value="ALPHA-1,3-MANNOSYL-GLYCOPROTEIN 4-BETA-N-ACETYLGLUCOSAMINYLTRANSFERASE-LIKE PROTEIN MGAT4E"/>
    <property type="match status" value="1"/>
</dbReference>
<keyword evidence="2" id="KW-1185">Reference proteome</keyword>
<dbReference type="InterPro" id="IPR006759">
    <property type="entry name" value="Glyco_transf_54"/>
</dbReference>
<protein>
    <submittedName>
        <fullName evidence="3">Alpha-1,3-mannosyl-glycoprotein 4-beta-N-acetylglucosaminyltransferase C-like</fullName>
    </submittedName>
</protein>
<evidence type="ECO:0000256" key="1">
    <source>
        <dbReference type="SAM" id="SignalP"/>
    </source>
</evidence>
<dbReference type="AlphaFoldDB" id="A0A6P5LR85"/>
<dbReference type="Proteomes" id="UP000515140">
    <property type="component" value="Unplaced"/>
</dbReference>
<proteinExistence type="predicted"/>
<dbReference type="PANTHER" id="PTHR12062">
    <property type="entry name" value="N-ACETYLGLUCOSAMINYLTRANSFERASE VI"/>
    <property type="match status" value="1"/>
</dbReference>
<dbReference type="GO" id="GO:0006487">
    <property type="term" value="P:protein N-linked glycosylation"/>
    <property type="evidence" value="ECO:0007669"/>
    <property type="project" value="TreeGrafter"/>
</dbReference>
<keyword evidence="1" id="KW-0732">Signal</keyword>
<dbReference type="InParanoid" id="A0A6P5LR85"/>
<sequence>MYLSTQLCVLVLTGSVLLSVFNSLEATIIVDEDQVLEAKKNLTWLIDQEQVTSGEKNLVRNFKEWQNSSDLFHNVSYQHLPVILSQKKKPLPTGLSSKQGICLVSNLQSVFSASSKAELRYFTALVHLSDPDPNLLRQMSISVSRIFAPQILQGRLLVIHTFLAAYLSAGNLSNNVGVPFLVPILFK</sequence>
<evidence type="ECO:0000313" key="2">
    <source>
        <dbReference type="Proteomes" id="UP000515140"/>
    </source>
</evidence>
<dbReference type="RefSeq" id="XP_020858829.1">
    <property type="nucleotide sequence ID" value="XM_021003170.1"/>
</dbReference>
<feature type="chain" id="PRO_5028205867" evidence="1">
    <location>
        <begin position="27"/>
        <end position="187"/>
    </location>
</feature>
<organism evidence="2 3">
    <name type="scientific">Phascolarctos cinereus</name>
    <name type="common">Koala</name>
    <dbReference type="NCBI Taxonomy" id="38626"/>
    <lineage>
        <taxon>Eukaryota</taxon>
        <taxon>Metazoa</taxon>
        <taxon>Chordata</taxon>
        <taxon>Craniata</taxon>
        <taxon>Vertebrata</taxon>
        <taxon>Euteleostomi</taxon>
        <taxon>Mammalia</taxon>
        <taxon>Metatheria</taxon>
        <taxon>Diprotodontia</taxon>
        <taxon>Phascolarctidae</taxon>
        <taxon>Phascolarctos</taxon>
    </lineage>
</organism>
<evidence type="ECO:0000313" key="3">
    <source>
        <dbReference type="RefSeq" id="XP_020858829.1"/>
    </source>
</evidence>
<feature type="signal peptide" evidence="1">
    <location>
        <begin position="1"/>
        <end position="26"/>
    </location>
</feature>
<dbReference type="KEGG" id="pcw:110219637"/>